<sequence>MENHKATAGRPEPGECGAGKATSFCLFCLSSPASSQSPAEKLKKEKGFDSPSLSRYRLQLIVHRTQLI</sequence>
<name>A0A742ZKU2_SALER</name>
<proteinExistence type="predicted"/>
<dbReference type="EMBL" id="DAAUKO010000020">
    <property type="protein sequence ID" value="HAF1616105.1"/>
    <property type="molecule type" value="Genomic_DNA"/>
</dbReference>
<evidence type="ECO:0000313" key="1">
    <source>
        <dbReference type="EMBL" id="HAF1616105.1"/>
    </source>
</evidence>
<organism evidence="1">
    <name type="scientific">Salmonella enterica</name>
    <name type="common">Salmonella choleraesuis</name>
    <dbReference type="NCBI Taxonomy" id="28901"/>
    <lineage>
        <taxon>Bacteria</taxon>
        <taxon>Pseudomonadati</taxon>
        <taxon>Pseudomonadota</taxon>
        <taxon>Gammaproteobacteria</taxon>
        <taxon>Enterobacterales</taxon>
        <taxon>Enterobacteriaceae</taxon>
        <taxon>Salmonella</taxon>
    </lineage>
</organism>
<protein>
    <submittedName>
        <fullName evidence="1">Uncharacterized protein</fullName>
    </submittedName>
</protein>
<accession>A0A742ZKU2</accession>
<dbReference type="AlphaFoldDB" id="A0A742ZKU2"/>
<comment type="caution">
    <text evidence="1">The sequence shown here is derived from an EMBL/GenBank/DDBJ whole genome shotgun (WGS) entry which is preliminary data.</text>
</comment>
<gene>
    <name evidence="1" type="ORF">G9B49_005160</name>
</gene>
<reference evidence="1" key="2">
    <citation type="submission" date="2020-02" db="EMBL/GenBank/DDBJ databases">
        <authorList>
            <consortium name="NCBI Pathogen Detection Project"/>
        </authorList>
    </citation>
    <scope>NUCLEOTIDE SEQUENCE</scope>
    <source>
        <strain evidence="1">MA.03-3818</strain>
    </source>
</reference>
<reference evidence="1" key="1">
    <citation type="journal article" date="2018" name="Genome Biol.">
        <title>SKESA: strategic k-mer extension for scrupulous assemblies.</title>
        <authorList>
            <person name="Souvorov A."/>
            <person name="Agarwala R."/>
            <person name="Lipman D.J."/>
        </authorList>
    </citation>
    <scope>NUCLEOTIDE SEQUENCE</scope>
    <source>
        <strain evidence="1">MA.03-3818</strain>
    </source>
</reference>